<organism evidence="1 2">
    <name type="scientific">Araneus ventricosus</name>
    <name type="common">Orbweaver spider</name>
    <name type="synonym">Epeira ventricosa</name>
    <dbReference type="NCBI Taxonomy" id="182803"/>
    <lineage>
        <taxon>Eukaryota</taxon>
        <taxon>Metazoa</taxon>
        <taxon>Ecdysozoa</taxon>
        <taxon>Arthropoda</taxon>
        <taxon>Chelicerata</taxon>
        <taxon>Arachnida</taxon>
        <taxon>Araneae</taxon>
        <taxon>Araneomorphae</taxon>
        <taxon>Entelegynae</taxon>
        <taxon>Araneoidea</taxon>
        <taxon>Araneidae</taxon>
        <taxon>Araneus</taxon>
    </lineage>
</organism>
<sequence>MCRALERFLPSFSPPICLVLCSDDFPKFISSSVHLDSEQMISANSVVNTWDRLLSWHHPFNLHEQIQSSTHGAVCCPGIIHSVFTSKFSVLINT</sequence>
<dbReference type="AlphaFoldDB" id="A0A4Y2L928"/>
<keyword evidence="2" id="KW-1185">Reference proteome</keyword>
<evidence type="ECO:0000313" key="2">
    <source>
        <dbReference type="Proteomes" id="UP000499080"/>
    </source>
</evidence>
<comment type="caution">
    <text evidence="1">The sequence shown here is derived from an EMBL/GenBank/DDBJ whole genome shotgun (WGS) entry which is preliminary data.</text>
</comment>
<dbReference type="Proteomes" id="UP000499080">
    <property type="component" value="Unassembled WGS sequence"/>
</dbReference>
<evidence type="ECO:0000313" key="1">
    <source>
        <dbReference type="EMBL" id="GBN10307.1"/>
    </source>
</evidence>
<accession>A0A4Y2L928</accession>
<protein>
    <submittedName>
        <fullName evidence="1">Uncharacterized protein</fullName>
    </submittedName>
</protein>
<name>A0A4Y2L928_ARAVE</name>
<reference evidence="1 2" key="1">
    <citation type="journal article" date="2019" name="Sci. Rep.">
        <title>Orb-weaving spider Araneus ventricosus genome elucidates the spidroin gene catalogue.</title>
        <authorList>
            <person name="Kono N."/>
            <person name="Nakamura H."/>
            <person name="Ohtoshi R."/>
            <person name="Moran D.A.P."/>
            <person name="Shinohara A."/>
            <person name="Yoshida Y."/>
            <person name="Fujiwara M."/>
            <person name="Mori M."/>
            <person name="Tomita M."/>
            <person name="Arakawa K."/>
        </authorList>
    </citation>
    <scope>NUCLEOTIDE SEQUENCE [LARGE SCALE GENOMIC DNA]</scope>
</reference>
<gene>
    <name evidence="1" type="ORF">AVEN_265782_1</name>
</gene>
<dbReference type="EMBL" id="BGPR01005449">
    <property type="protein sequence ID" value="GBN10307.1"/>
    <property type="molecule type" value="Genomic_DNA"/>
</dbReference>
<proteinExistence type="predicted"/>